<name>A0ABW5U7C8_9RHOB</name>
<dbReference type="PANTHER" id="PTHR40254">
    <property type="entry name" value="BLR0577 PROTEIN"/>
    <property type="match status" value="1"/>
</dbReference>
<evidence type="ECO:0000313" key="3">
    <source>
        <dbReference type="Proteomes" id="UP001597474"/>
    </source>
</evidence>
<dbReference type="InterPro" id="IPR038732">
    <property type="entry name" value="HpyO/CreE_NAD-binding"/>
</dbReference>
<dbReference type="InterPro" id="IPR052189">
    <property type="entry name" value="L-asp_N-monooxygenase_NS-form"/>
</dbReference>
<dbReference type="PANTHER" id="PTHR40254:SF1">
    <property type="entry name" value="BLR0577 PROTEIN"/>
    <property type="match status" value="1"/>
</dbReference>
<dbReference type="SUPFAM" id="SSF51905">
    <property type="entry name" value="FAD/NAD(P)-binding domain"/>
    <property type="match status" value="1"/>
</dbReference>
<accession>A0ABW5U7C8</accession>
<dbReference type="RefSeq" id="WP_386376145.1">
    <property type="nucleotide sequence ID" value="NZ_JBHUMP010000049.1"/>
</dbReference>
<dbReference type="InterPro" id="IPR036188">
    <property type="entry name" value="FAD/NAD-bd_sf"/>
</dbReference>
<proteinExistence type="predicted"/>
<gene>
    <name evidence="2" type="ORF">ACFSUD_19370</name>
</gene>
<feature type="domain" description="FAD-dependent urate hydroxylase HpyO/Asp monooxygenase CreE-like FAD/NAD(P)-binding" evidence="1">
    <location>
        <begin position="11"/>
        <end position="160"/>
    </location>
</feature>
<protein>
    <submittedName>
        <fullName evidence="2">FAD/NAD(P)-binding protein</fullName>
    </submittedName>
</protein>
<dbReference type="Pfam" id="PF13454">
    <property type="entry name" value="NAD_binding_9"/>
    <property type="match status" value="1"/>
</dbReference>
<evidence type="ECO:0000313" key="2">
    <source>
        <dbReference type="EMBL" id="MFD2741718.1"/>
    </source>
</evidence>
<reference evidence="3" key="1">
    <citation type="journal article" date="2019" name="Int. J. Syst. Evol. Microbiol.">
        <title>The Global Catalogue of Microorganisms (GCM) 10K type strain sequencing project: providing services to taxonomists for standard genome sequencing and annotation.</title>
        <authorList>
            <consortium name="The Broad Institute Genomics Platform"/>
            <consortium name="The Broad Institute Genome Sequencing Center for Infectious Disease"/>
            <person name="Wu L."/>
            <person name="Ma J."/>
        </authorList>
    </citation>
    <scope>NUCLEOTIDE SEQUENCE [LARGE SCALE GENOMIC DNA]</scope>
    <source>
        <strain evidence="3">TISTR 2562</strain>
    </source>
</reference>
<sequence>MSYVEKPSRIAVVGLGPRGLGALEALIEQFRGDDRSIVIDVFDPSAFPGAGPNFRPDESPLCLLNIPIRSIAFGPPSFSNCDGFAKWLGTSPDPDSFPSRADLGRYLHTRFEQVLAQSAVRVNHFSQRVELIRPCAGGWQLEVEGRQCGPYNEVLLTLGQPRDMRRSW</sequence>
<organism evidence="2 3">
    <name type="scientific">Sulfitobacter aestuarii</name>
    <dbReference type="NCBI Taxonomy" id="2161676"/>
    <lineage>
        <taxon>Bacteria</taxon>
        <taxon>Pseudomonadati</taxon>
        <taxon>Pseudomonadota</taxon>
        <taxon>Alphaproteobacteria</taxon>
        <taxon>Rhodobacterales</taxon>
        <taxon>Roseobacteraceae</taxon>
        <taxon>Sulfitobacter</taxon>
    </lineage>
</organism>
<evidence type="ECO:0000259" key="1">
    <source>
        <dbReference type="Pfam" id="PF13454"/>
    </source>
</evidence>
<comment type="caution">
    <text evidence="2">The sequence shown here is derived from an EMBL/GenBank/DDBJ whole genome shotgun (WGS) entry which is preliminary data.</text>
</comment>
<dbReference type="EMBL" id="JBHUMP010000049">
    <property type="protein sequence ID" value="MFD2741718.1"/>
    <property type="molecule type" value="Genomic_DNA"/>
</dbReference>
<keyword evidence="3" id="KW-1185">Reference proteome</keyword>
<dbReference type="Proteomes" id="UP001597474">
    <property type="component" value="Unassembled WGS sequence"/>
</dbReference>